<feature type="compositionally biased region" description="Polar residues" evidence="1">
    <location>
        <begin position="36"/>
        <end position="45"/>
    </location>
</feature>
<organism evidence="2 3">
    <name type="scientific">Paenibacillus thermoaerophilus</name>
    <dbReference type="NCBI Taxonomy" id="1215385"/>
    <lineage>
        <taxon>Bacteria</taxon>
        <taxon>Bacillati</taxon>
        <taxon>Bacillota</taxon>
        <taxon>Bacilli</taxon>
        <taxon>Bacillales</taxon>
        <taxon>Paenibacillaceae</taxon>
        <taxon>Paenibacillus</taxon>
    </lineage>
</organism>
<proteinExistence type="predicted"/>
<name>A0ABW2V5D6_9BACL</name>
<accession>A0ABW2V5D6</accession>
<dbReference type="Proteomes" id="UP001596528">
    <property type="component" value="Unassembled WGS sequence"/>
</dbReference>
<dbReference type="RefSeq" id="WP_170209465.1">
    <property type="nucleotide sequence ID" value="NZ_JBHTGQ010000028.1"/>
</dbReference>
<gene>
    <name evidence="2" type="ORF">ACFQWB_12595</name>
</gene>
<feature type="region of interest" description="Disordered" evidence="1">
    <location>
        <begin position="1"/>
        <end position="45"/>
    </location>
</feature>
<comment type="caution">
    <text evidence="2">The sequence shown here is derived from an EMBL/GenBank/DDBJ whole genome shotgun (WGS) entry which is preliminary data.</text>
</comment>
<sequence length="45" mass="4962">MPKNKSTKTDDQQNLSSLTEEPVTLKPSKAGPYPANLNNINKNHP</sequence>
<evidence type="ECO:0000313" key="2">
    <source>
        <dbReference type="EMBL" id="MFC7750758.1"/>
    </source>
</evidence>
<keyword evidence="3" id="KW-1185">Reference proteome</keyword>
<protein>
    <submittedName>
        <fullName evidence="2">Uncharacterized protein</fullName>
    </submittedName>
</protein>
<reference evidence="3" key="1">
    <citation type="journal article" date="2019" name="Int. J. Syst. Evol. Microbiol.">
        <title>The Global Catalogue of Microorganisms (GCM) 10K type strain sequencing project: providing services to taxonomists for standard genome sequencing and annotation.</title>
        <authorList>
            <consortium name="The Broad Institute Genomics Platform"/>
            <consortium name="The Broad Institute Genome Sequencing Center for Infectious Disease"/>
            <person name="Wu L."/>
            <person name="Ma J."/>
        </authorList>
    </citation>
    <scope>NUCLEOTIDE SEQUENCE [LARGE SCALE GENOMIC DNA]</scope>
    <source>
        <strain evidence="3">JCM 18657</strain>
    </source>
</reference>
<evidence type="ECO:0000256" key="1">
    <source>
        <dbReference type="SAM" id="MobiDB-lite"/>
    </source>
</evidence>
<evidence type="ECO:0000313" key="3">
    <source>
        <dbReference type="Proteomes" id="UP001596528"/>
    </source>
</evidence>
<dbReference type="EMBL" id="JBHTGQ010000028">
    <property type="protein sequence ID" value="MFC7750758.1"/>
    <property type="molecule type" value="Genomic_DNA"/>
</dbReference>